<organism evidence="3 4">
    <name type="scientific">Mycolicibacterium litorale</name>
    <dbReference type="NCBI Taxonomy" id="758802"/>
    <lineage>
        <taxon>Bacteria</taxon>
        <taxon>Bacillati</taxon>
        <taxon>Actinomycetota</taxon>
        <taxon>Actinomycetes</taxon>
        <taxon>Mycobacteriales</taxon>
        <taxon>Mycobacteriaceae</taxon>
        <taxon>Mycolicibacterium</taxon>
    </lineage>
</organism>
<feature type="domain" description="DUF222" evidence="2">
    <location>
        <begin position="35"/>
        <end position="362"/>
    </location>
</feature>
<feature type="region of interest" description="Disordered" evidence="1">
    <location>
        <begin position="177"/>
        <end position="199"/>
    </location>
</feature>
<keyword evidence="3" id="KW-0540">Nuclease</keyword>
<accession>A0A6S6PAS8</accession>
<evidence type="ECO:0000259" key="2">
    <source>
        <dbReference type="Pfam" id="PF02720"/>
    </source>
</evidence>
<feature type="compositionally biased region" description="Basic and acidic residues" evidence="1">
    <location>
        <begin position="446"/>
        <end position="459"/>
    </location>
</feature>
<feature type="region of interest" description="Disordered" evidence="1">
    <location>
        <begin position="446"/>
        <end position="504"/>
    </location>
</feature>
<protein>
    <submittedName>
        <fullName evidence="3">HNH endonuclease</fullName>
    </submittedName>
</protein>
<evidence type="ECO:0000313" key="4">
    <source>
        <dbReference type="Proteomes" id="UP000515734"/>
    </source>
</evidence>
<dbReference type="InterPro" id="IPR003870">
    <property type="entry name" value="DUF222"/>
</dbReference>
<dbReference type="AlphaFoldDB" id="A0A6S6PAS8"/>
<dbReference type="InterPro" id="IPR003615">
    <property type="entry name" value="HNH_nuc"/>
</dbReference>
<dbReference type="Proteomes" id="UP000515734">
    <property type="component" value="Chromosome"/>
</dbReference>
<keyword evidence="3" id="KW-0255">Endonuclease</keyword>
<keyword evidence="3" id="KW-0378">Hydrolase</keyword>
<gene>
    <name evidence="3" type="ORF">NIIDNTM18_43640</name>
</gene>
<proteinExistence type="predicted"/>
<name>A0A6S6PAS8_9MYCO</name>
<dbReference type="Pfam" id="PF02720">
    <property type="entry name" value="DUF222"/>
    <property type="match status" value="1"/>
</dbReference>
<evidence type="ECO:0000256" key="1">
    <source>
        <dbReference type="SAM" id="MobiDB-lite"/>
    </source>
</evidence>
<dbReference type="GO" id="GO:0004519">
    <property type="term" value="F:endonuclease activity"/>
    <property type="evidence" value="ECO:0007669"/>
    <property type="project" value="UniProtKB-KW"/>
</dbReference>
<reference evidence="3 4" key="1">
    <citation type="submission" date="2020-07" db="EMBL/GenBank/DDBJ databases">
        <title>Complete genome sequence of Mycolicibacterium litorale like strain isolated from cardiac implantable electronic device infection.</title>
        <authorList>
            <person name="Fukano H."/>
            <person name="Miyama H."/>
            <person name="Hoshino Y."/>
        </authorList>
    </citation>
    <scope>NUCLEOTIDE SEQUENCE [LARGE SCALE GENOMIC DNA]</scope>
    <source>
        <strain evidence="3 4">NIIDNTM18</strain>
    </source>
</reference>
<sequence>MSGEALRDAVSALRAAFDEVASCDVTLLDRPELVAALDELETLWCQLPTMSHRMLARLQAEATPKDMGAKSWREVLSVRWRISTSEANRRLTEAAVLAPRQALTGPALPPELPATAAAQALGLINGEHVEVIRKAVDKLPGFVDAVTREQFEVTLVRTAVGVGPKELKDSADRTLFLLDQDGPEPDDTERARRRGVTKHKQRDDAMVGVSATLTPEAWAVWEVIFAKYAAPGMCNPDDPQPCTSGTPSQAQIDNDHRSVAQRQHDAMVAVGRIALMSGELGKLNGLPVSVIIRTTLQDLESRAGVGVTGGGTVVAIADVIRMAAHANHYLAVFDGASGSALDLFRSKRIASPAQRIMLIARDGGCTKPGCTVGAYGCQAHHVDSDWVEGGNTNVDELGLACGPDNRSVHQDNGWTTQMDDHCQVEWIPPSGLDTGQARLNQYHRPERLLRPPDDPECPRRNNIAASAEPGDAREADGDAEPDAPMTVDDAGAPGGPAPPDDKAA</sequence>
<dbReference type="EMBL" id="AP023287">
    <property type="protein sequence ID" value="BCI55086.1"/>
    <property type="molecule type" value="Genomic_DNA"/>
</dbReference>
<dbReference type="CDD" id="cd00085">
    <property type="entry name" value="HNHc"/>
    <property type="match status" value="1"/>
</dbReference>
<evidence type="ECO:0000313" key="3">
    <source>
        <dbReference type="EMBL" id="BCI55086.1"/>
    </source>
</evidence>